<accession>A0A478EC10</accession>
<keyword evidence="2" id="KW-1185">Reference proteome</keyword>
<organism evidence="1 2">
    <name type="scientific">Talaromyces pinophilus</name>
    <name type="common">Penicillium pinophilum</name>
    <dbReference type="NCBI Taxonomy" id="128442"/>
    <lineage>
        <taxon>Eukaryota</taxon>
        <taxon>Fungi</taxon>
        <taxon>Dikarya</taxon>
        <taxon>Ascomycota</taxon>
        <taxon>Pezizomycotina</taxon>
        <taxon>Eurotiomycetes</taxon>
        <taxon>Eurotiomycetidae</taxon>
        <taxon>Eurotiales</taxon>
        <taxon>Trichocomaceae</taxon>
        <taxon>Talaromyces</taxon>
        <taxon>Talaromyces sect. Talaromyces</taxon>
    </lineage>
</organism>
<proteinExistence type="predicted"/>
<evidence type="ECO:0000313" key="2">
    <source>
        <dbReference type="Proteomes" id="UP000053095"/>
    </source>
</evidence>
<protein>
    <submittedName>
        <fullName evidence="1">Uncharacterized protein</fullName>
    </submittedName>
</protein>
<evidence type="ECO:0000313" key="1">
    <source>
        <dbReference type="EMBL" id="GAM42279.1"/>
    </source>
</evidence>
<dbReference type="AlphaFoldDB" id="A0A478EC10"/>
<gene>
    <name evidence="1" type="ORF">TCE0_044f16104</name>
</gene>
<reference evidence="2" key="1">
    <citation type="journal article" date="2015" name="Genome Announc.">
        <title>Draft genome sequence of Talaromyces cellulolyticus strain Y-94, a source of lignocellulosic biomass-degrading enzymes.</title>
        <authorList>
            <person name="Fujii T."/>
            <person name="Koike H."/>
            <person name="Sawayama S."/>
            <person name="Yano S."/>
            <person name="Inoue H."/>
        </authorList>
    </citation>
    <scope>NUCLEOTIDE SEQUENCE [LARGE SCALE GENOMIC DNA]</scope>
    <source>
        <strain evidence="2">Y-94</strain>
    </source>
</reference>
<dbReference type="EMBL" id="DF933840">
    <property type="protein sequence ID" value="GAM42279.1"/>
    <property type="molecule type" value="Genomic_DNA"/>
</dbReference>
<name>A0A478EC10_TALPI</name>
<sequence>MGHNVPQLSEAHTVWLVVETELEIVVAHPVTEHPVVAIVVKGEQVVVETTALPMVIVLGTHTMLVCNAVSKLHEDDDEEAEGCGVVDDDAEREFDWLTDVWDALVWDGVAVSLSFASCN</sequence>
<dbReference type="Proteomes" id="UP000053095">
    <property type="component" value="Unassembled WGS sequence"/>
</dbReference>